<feature type="region of interest" description="Disordered" evidence="2">
    <location>
        <begin position="684"/>
        <end position="814"/>
    </location>
</feature>
<dbReference type="STRING" id="179408.Osc7112_0326"/>
<dbReference type="EMBL" id="CP003614">
    <property type="protein sequence ID" value="AFZ04945.1"/>
    <property type="molecule type" value="Genomic_DNA"/>
</dbReference>
<dbReference type="InterPro" id="IPR036366">
    <property type="entry name" value="PGBDSf"/>
</dbReference>
<dbReference type="RefSeq" id="WP_015174280.1">
    <property type="nucleotide sequence ID" value="NC_019729.1"/>
</dbReference>
<gene>
    <name evidence="5" type="ORF">Osc7112_0326</name>
</gene>
<name>K9VCG3_9CYAN</name>
<reference evidence="5 6" key="1">
    <citation type="submission" date="2012-05" db="EMBL/GenBank/DDBJ databases">
        <title>Finished chromosome of genome of Oscillatoria sp. PCC 7112.</title>
        <authorList>
            <consortium name="US DOE Joint Genome Institute"/>
            <person name="Gugger M."/>
            <person name="Coursin T."/>
            <person name="Rippka R."/>
            <person name="Tandeau De Marsac N."/>
            <person name="Huntemann M."/>
            <person name="Wei C.-L."/>
            <person name="Han J."/>
            <person name="Detter J.C."/>
            <person name="Han C."/>
            <person name="Tapia R."/>
            <person name="Davenport K."/>
            <person name="Daligault H."/>
            <person name="Erkkila T."/>
            <person name="Gu W."/>
            <person name="Munk A.C.C."/>
            <person name="Teshima H."/>
            <person name="Xu Y."/>
            <person name="Chain P."/>
            <person name="Chen A."/>
            <person name="Krypides N."/>
            <person name="Mavromatis K."/>
            <person name="Markowitz V."/>
            <person name="Szeto E."/>
            <person name="Ivanova N."/>
            <person name="Mikhailova N."/>
            <person name="Ovchinnikova G."/>
            <person name="Pagani I."/>
            <person name="Pati A."/>
            <person name="Goodwin L."/>
            <person name="Peters L."/>
            <person name="Pitluck S."/>
            <person name="Woyke T."/>
            <person name="Kerfeld C."/>
        </authorList>
    </citation>
    <scope>NUCLEOTIDE SEQUENCE [LARGE SCALE GENOMIC DNA]</scope>
    <source>
        <strain evidence="5 6">PCC 7112</strain>
    </source>
</reference>
<feature type="compositionally biased region" description="Low complexity" evidence="2">
    <location>
        <begin position="535"/>
        <end position="553"/>
    </location>
</feature>
<evidence type="ECO:0000259" key="3">
    <source>
        <dbReference type="Pfam" id="PF00082"/>
    </source>
</evidence>
<organism evidence="5 6">
    <name type="scientific">Phormidium nigroviride PCC 7112</name>
    <dbReference type="NCBI Taxonomy" id="179408"/>
    <lineage>
        <taxon>Bacteria</taxon>
        <taxon>Bacillati</taxon>
        <taxon>Cyanobacteriota</taxon>
        <taxon>Cyanophyceae</taxon>
        <taxon>Oscillatoriophycideae</taxon>
        <taxon>Oscillatoriales</taxon>
        <taxon>Oscillatoriaceae</taxon>
        <taxon>Phormidium</taxon>
    </lineage>
</organism>
<dbReference type="eggNOG" id="COG3409">
    <property type="taxonomic scope" value="Bacteria"/>
</dbReference>
<accession>K9VCG3</accession>
<keyword evidence="6" id="KW-1185">Reference proteome</keyword>
<feature type="compositionally biased region" description="Polar residues" evidence="2">
    <location>
        <begin position="684"/>
        <end position="703"/>
    </location>
</feature>
<feature type="domain" description="Peptidase S8/S53" evidence="3">
    <location>
        <begin position="6"/>
        <end position="132"/>
    </location>
</feature>
<feature type="compositionally biased region" description="Low complexity" evidence="2">
    <location>
        <begin position="589"/>
        <end position="619"/>
    </location>
</feature>
<feature type="region of interest" description="Disordered" evidence="2">
    <location>
        <begin position="1061"/>
        <end position="1083"/>
    </location>
</feature>
<dbReference type="SUPFAM" id="SSF47090">
    <property type="entry name" value="PGBD-like"/>
    <property type="match status" value="1"/>
</dbReference>
<dbReference type="KEGG" id="oni:Osc7112_0326"/>
<dbReference type="eggNOG" id="COG1404">
    <property type="taxonomic scope" value="Bacteria"/>
</dbReference>
<feature type="compositionally biased region" description="Polar residues" evidence="2">
    <location>
        <begin position="331"/>
        <end position="344"/>
    </location>
</feature>
<evidence type="ECO:0000259" key="4">
    <source>
        <dbReference type="Pfam" id="PF01471"/>
    </source>
</evidence>
<dbReference type="InterPro" id="IPR002477">
    <property type="entry name" value="Peptidoglycan-bd-like"/>
</dbReference>
<feature type="compositionally biased region" description="Low complexity" evidence="2">
    <location>
        <begin position="307"/>
        <end position="330"/>
    </location>
</feature>
<dbReference type="Proteomes" id="UP000010478">
    <property type="component" value="Chromosome"/>
</dbReference>
<dbReference type="Pfam" id="PF00082">
    <property type="entry name" value="Peptidase_S8"/>
    <property type="match status" value="1"/>
</dbReference>
<dbReference type="PROSITE" id="PS51892">
    <property type="entry name" value="SUBTILASE"/>
    <property type="match status" value="1"/>
</dbReference>
<dbReference type="InterPro" id="IPR036852">
    <property type="entry name" value="Peptidase_S8/S53_dom_sf"/>
</dbReference>
<feature type="compositionally biased region" description="Low complexity" evidence="2">
    <location>
        <begin position="362"/>
        <end position="383"/>
    </location>
</feature>
<evidence type="ECO:0000256" key="2">
    <source>
        <dbReference type="SAM" id="MobiDB-lite"/>
    </source>
</evidence>
<dbReference type="GO" id="GO:0006508">
    <property type="term" value="P:proteolysis"/>
    <property type="evidence" value="ECO:0007669"/>
    <property type="project" value="InterPro"/>
</dbReference>
<dbReference type="Pfam" id="PF01471">
    <property type="entry name" value="PG_binding_1"/>
    <property type="match status" value="1"/>
</dbReference>
<evidence type="ECO:0000256" key="1">
    <source>
        <dbReference type="PROSITE-ProRule" id="PRU01240"/>
    </source>
</evidence>
<feature type="compositionally biased region" description="Polar residues" evidence="2">
    <location>
        <begin position="401"/>
        <end position="457"/>
    </location>
</feature>
<dbReference type="InterPro" id="IPR000209">
    <property type="entry name" value="Peptidase_S8/S53_dom"/>
</dbReference>
<dbReference type="OrthoDB" id="9798386at2"/>
<dbReference type="HOGENOM" id="CLU_285734_0_0_3"/>
<dbReference type="Gene3D" id="3.40.50.200">
    <property type="entry name" value="Peptidase S8/S53 domain"/>
    <property type="match status" value="1"/>
</dbReference>
<protein>
    <submittedName>
        <fullName evidence="5">Peptidase S8 and S53 subtilisin kexin sedolisin</fullName>
    </submittedName>
</protein>
<feature type="compositionally biased region" description="Polar residues" evidence="2">
    <location>
        <begin position="574"/>
        <end position="588"/>
    </location>
</feature>
<feature type="compositionally biased region" description="Polar residues" evidence="2">
    <location>
        <begin position="476"/>
        <end position="528"/>
    </location>
</feature>
<dbReference type="GO" id="GO:0004252">
    <property type="term" value="F:serine-type endopeptidase activity"/>
    <property type="evidence" value="ECO:0007669"/>
    <property type="project" value="InterPro"/>
</dbReference>
<evidence type="ECO:0000313" key="5">
    <source>
        <dbReference type="EMBL" id="AFZ04945.1"/>
    </source>
</evidence>
<sequence>MAGDRQYAKDNNILIVAAAGNEGTLLCVLGQASTEFDNIITVGASDNNNRAAYSSYGGGLDILAPTSLTQTAESSTTETKQGTSIAAAKVTNTIWQMWAANPSLNYQQIKNILLNTAKDIDVPDWDERTGYGILNPELAIATAIETIPAIPVLAAAKHLTKSLIDADANPSNTPNNTAPKPSERATATTAPGTPKTTSTSTGNSNEGTSSYTTEVAPYTTTSTSSSNGTSTTNSYTNSNLSNTESSWDKSRVKTNTKGNSFNESTSDSNTSASTYTSKSFSQNSLENKNQSQQNYSRVKYEGTRNDQSSSNQKSRSSSNYTTPSQTTNTTAESYRNSFSQSDSKYGTGYAMNNGKRQDDWGSKSTSNTRNTSSTGSSVNNSSTQIQGKANWTNSSNNNSSLNTHNGEESQVNRSYSESNSTSGFSKNNNSSDNYSVINSTWDNTTTDGKAVGSNSRDVYSEGNSNSNSSYDDGKTKNTSNRDTYTVNQSEQTNSSNGPSYWQNNRGNNYSVTQTNDTQNYKNGPSTSSHNRDTYSVSKSKSSSSNSSGKVSSKNEQENYSENHAQWESEYKADTYTTQSNSDESTITATKSNSSTEGSNSTSSNSSDTSTTRNSQTVTTYKDGRKTENGSSTYQKWSSESTYDSKGVASSVSKYSSWSSSYSNSYFKGGYSWTETVSGYDSESVTKAGVSTSNGNSWSWTRSGTVWDDGPNNWSESWSKSSWKDGKYAPGESEVTRGSFDPKGTQTQTNNLPEFGEAPRLNKAPKQQVPIDFQKPPKPSDDIWQLPPRTFTDTNPPEAPNFPDNWSAGSGGGNPKDSDVDIKAAIDYNNAQGYSKDAIRLIQRVVGAGQTGVFGEDTVRKIANWQSAHRLKRDGKVDSNTLWSIVTELRMRNQPLDALLLSRYVKTRQYVTDANRIIPTGYGPSGRTPGSGDAQSIVETLKKNRQLTLSGELKTVGDATTEYNCHGFTFLGGAEWIKNNSDVENIIKDNGYSVTSKPSVGDVVIYRDDNNKIQHSGIVAAVSGGQVTRVISKWAMYGLYEHNLKDVPLSYGQNTTVYKSNRTSGNFPQGLGAGRPGNHLLRPR</sequence>
<comment type="similarity">
    <text evidence="1">Belongs to the peptidase S8 family.</text>
</comment>
<feature type="domain" description="Peptidoglycan binding-like" evidence="4">
    <location>
        <begin position="848"/>
        <end position="881"/>
    </location>
</feature>
<feature type="region of interest" description="Disordered" evidence="2">
    <location>
        <begin position="165"/>
        <end position="638"/>
    </location>
</feature>
<feature type="compositionally biased region" description="Low complexity" evidence="2">
    <location>
        <begin position="168"/>
        <end position="245"/>
    </location>
</feature>
<dbReference type="PATRIC" id="fig|179408.3.peg.405"/>
<feature type="compositionally biased region" description="Polar residues" evidence="2">
    <location>
        <begin position="628"/>
        <end position="638"/>
    </location>
</feature>
<dbReference type="AlphaFoldDB" id="K9VCG3"/>
<feature type="compositionally biased region" description="Polar residues" evidence="2">
    <location>
        <begin position="253"/>
        <end position="296"/>
    </location>
</feature>
<comment type="caution">
    <text evidence="1">Lacks conserved residue(s) required for the propagation of feature annotation.</text>
</comment>
<dbReference type="Gene3D" id="1.10.101.10">
    <property type="entry name" value="PGBD-like superfamily/PGBD"/>
    <property type="match status" value="1"/>
</dbReference>
<proteinExistence type="inferred from homology"/>
<dbReference type="InterPro" id="IPR036365">
    <property type="entry name" value="PGBD-like_sf"/>
</dbReference>
<dbReference type="SUPFAM" id="SSF52743">
    <property type="entry name" value="Subtilisin-like"/>
    <property type="match status" value="1"/>
</dbReference>
<evidence type="ECO:0000313" key="6">
    <source>
        <dbReference type="Proteomes" id="UP000010478"/>
    </source>
</evidence>